<organism evidence="2 3">
    <name type="scientific">Anaeromicropila populeti</name>
    <dbReference type="NCBI Taxonomy" id="37658"/>
    <lineage>
        <taxon>Bacteria</taxon>
        <taxon>Bacillati</taxon>
        <taxon>Bacillota</taxon>
        <taxon>Clostridia</taxon>
        <taxon>Lachnospirales</taxon>
        <taxon>Lachnospiraceae</taxon>
        <taxon>Anaeromicropila</taxon>
    </lineage>
</organism>
<keyword evidence="3" id="KW-1185">Reference proteome</keyword>
<dbReference type="RefSeq" id="WP_092560794.1">
    <property type="nucleotide sequence ID" value="NZ_FOYZ01000008.1"/>
</dbReference>
<dbReference type="STRING" id="37658.SAMN05661086_02251"/>
<keyword evidence="1" id="KW-0812">Transmembrane</keyword>
<evidence type="ECO:0000313" key="3">
    <source>
        <dbReference type="Proteomes" id="UP000199659"/>
    </source>
</evidence>
<protein>
    <submittedName>
        <fullName evidence="2">Uncharacterized protein</fullName>
    </submittedName>
</protein>
<reference evidence="2 3" key="1">
    <citation type="submission" date="2016-10" db="EMBL/GenBank/DDBJ databases">
        <authorList>
            <person name="de Groot N.N."/>
        </authorList>
    </citation>
    <scope>NUCLEOTIDE SEQUENCE [LARGE SCALE GENOMIC DNA]</scope>
    <source>
        <strain evidence="2 3">743A</strain>
    </source>
</reference>
<feature type="transmembrane region" description="Helical" evidence="1">
    <location>
        <begin position="57"/>
        <end position="85"/>
    </location>
</feature>
<dbReference type="EMBL" id="FOYZ01000008">
    <property type="protein sequence ID" value="SFR87122.1"/>
    <property type="molecule type" value="Genomic_DNA"/>
</dbReference>
<gene>
    <name evidence="2" type="ORF">SAMN05661086_02251</name>
</gene>
<proteinExistence type="predicted"/>
<feature type="transmembrane region" description="Helical" evidence="1">
    <location>
        <begin position="133"/>
        <end position="153"/>
    </location>
</feature>
<dbReference type="Proteomes" id="UP000199659">
    <property type="component" value="Unassembled WGS sequence"/>
</dbReference>
<accession>A0A1I6K7C5</accession>
<dbReference type="AlphaFoldDB" id="A0A1I6K7C5"/>
<feature type="transmembrane region" description="Helical" evidence="1">
    <location>
        <begin position="105"/>
        <end position="126"/>
    </location>
</feature>
<keyword evidence="1" id="KW-0472">Membrane</keyword>
<feature type="transmembrane region" description="Helical" evidence="1">
    <location>
        <begin position="165"/>
        <end position="184"/>
    </location>
</feature>
<evidence type="ECO:0000256" key="1">
    <source>
        <dbReference type="SAM" id="Phobius"/>
    </source>
</evidence>
<sequence length="256" mass="29313">MIYEGIGCIFLIIAWMRDRSGMREAVLEKMGRKRALSKLQKIVIEDRRIELYKTFCYFFLAFFWIFIRNAAFIIPAIILLNILAFVRHLISPDKIHFYGYENRGFPTLFWMFTVSGICLAFPTITLPLSQPRVLVLLGIVFGVVFLVYIFRAFPFMEKPVYMLEVVVPIVFFAMGSIYSINAFYGSRQIAKVNTVVSGIHFGSKANDSIQIPEEDAIDGRTNFPGYGVGADVGDAITIYEREGCLGIKWFIVKFKE</sequence>
<keyword evidence="1" id="KW-1133">Transmembrane helix</keyword>
<evidence type="ECO:0000313" key="2">
    <source>
        <dbReference type="EMBL" id="SFR87122.1"/>
    </source>
</evidence>
<name>A0A1I6K7C5_9FIRM</name>